<dbReference type="InterPro" id="IPR013083">
    <property type="entry name" value="Znf_RING/FYVE/PHD"/>
</dbReference>
<dbReference type="GO" id="GO:0006511">
    <property type="term" value="P:ubiquitin-dependent protein catabolic process"/>
    <property type="evidence" value="ECO:0007669"/>
    <property type="project" value="InterPro"/>
</dbReference>
<dbReference type="PROSITE" id="PS00518">
    <property type="entry name" value="ZF_RING_1"/>
    <property type="match status" value="1"/>
</dbReference>
<dbReference type="STRING" id="431595.K3WWV4"/>
<dbReference type="GO" id="GO:0008270">
    <property type="term" value="F:zinc ion binding"/>
    <property type="evidence" value="ECO:0007669"/>
    <property type="project" value="UniProtKB-KW"/>
</dbReference>
<dbReference type="SMART" id="SM00184">
    <property type="entry name" value="RING"/>
    <property type="match status" value="1"/>
</dbReference>
<evidence type="ECO:0000256" key="7">
    <source>
        <dbReference type="ARBA" id="ARBA00022771"/>
    </source>
</evidence>
<feature type="domain" description="RING-type" evidence="14">
    <location>
        <begin position="25"/>
        <end position="63"/>
    </location>
</feature>
<evidence type="ECO:0000256" key="6">
    <source>
        <dbReference type="ARBA" id="ARBA00022723"/>
    </source>
</evidence>
<dbReference type="Pfam" id="PF13923">
    <property type="entry name" value="zf-C3HC4_2"/>
    <property type="match status" value="1"/>
</dbReference>
<dbReference type="EMBL" id="GL376622">
    <property type="status" value="NOT_ANNOTATED_CDS"/>
    <property type="molecule type" value="Genomic_DNA"/>
</dbReference>
<dbReference type="Gene3D" id="3.30.40.10">
    <property type="entry name" value="Zinc/RING finger domain, C3HC4 (zinc finger)"/>
    <property type="match status" value="1"/>
</dbReference>
<dbReference type="AlphaFoldDB" id="K3WWV4"/>
<evidence type="ECO:0000313" key="15">
    <source>
        <dbReference type="EnsemblProtists" id="PYU1_T009452"/>
    </source>
</evidence>
<keyword evidence="10 13" id="KW-0472">Membrane</keyword>
<evidence type="ECO:0000256" key="11">
    <source>
        <dbReference type="PROSITE-ProRule" id="PRU00175"/>
    </source>
</evidence>
<comment type="catalytic activity">
    <reaction evidence="1">
        <text>S-ubiquitinyl-[E2 ubiquitin-conjugating enzyme]-L-cysteine + [acceptor protein]-L-lysine = [E2 ubiquitin-conjugating enzyme]-L-cysteine + N(6)-ubiquitinyl-[acceptor protein]-L-lysine.</text>
        <dbReference type="EC" id="2.3.2.27"/>
    </reaction>
</comment>
<evidence type="ECO:0000256" key="5">
    <source>
        <dbReference type="ARBA" id="ARBA00022679"/>
    </source>
</evidence>
<dbReference type="GO" id="GO:0005783">
    <property type="term" value="C:endoplasmic reticulum"/>
    <property type="evidence" value="ECO:0007669"/>
    <property type="project" value="InterPro"/>
</dbReference>
<evidence type="ECO:0000256" key="2">
    <source>
        <dbReference type="ARBA" id="ARBA00004308"/>
    </source>
</evidence>
<keyword evidence="7 11" id="KW-0863">Zinc-finger</keyword>
<dbReference type="PANTHER" id="PTHR12313">
    <property type="entry name" value="E3 UBIQUITIN-PROTEIN LIGASE RNF5-RELATED"/>
    <property type="match status" value="1"/>
</dbReference>
<evidence type="ECO:0000256" key="8">
    <source>
        <dbReference type="ARBA" id="ARBA00022786"/>
    </source>
</evidence>
<dbReference type="InParanoid" id="K3WWV4"/>
<dbReference type="GO" id="GO:0061630">
    <property type="term" value="F:ubiquitin protein ligase activity"/>
    <property type="evidence" value="ECO:0007669"/>
    <property type="project" value="UniProtKB-EC"/>
</dbReference>
<dbReference type="SUPFAM" id="SSF57850">
    <property type="entry name" value="RING/U-box"/>
    <property type="match status" value="1"/>
</dbReference>
<name>K3WWV4_GLOUD</name>
<dbReference type="PROSITE" id="PS50089">
    <property type="entry name" value="ZF_RING_2"/>
    <property type="match status" value="1"/>
</dbReference>
<feature type="region of interest" description="Disordered" evidence="12">
    <location>
        <begin position="81"/>
        <end position="133"/>
    </location>
</feature>
<evidence type="ECO:0000313" key="16">
    <source>
        <dbReference type="Proteomes" id="UP000019132"/>
    </source>
</evidence>
<dbReference type="InterPro" id="IPR045103">
    <property type="entry name" value="RNF5/RNF185-like"/>
</dbReference>
<reference evidence="15" key="3">
    <citation type="submission" date="2015-02" db="UniProtKB">
        <authorList>
            <consortium name="EnsemblProtists"/>
        </authorList>
    </citation>
    <scope>IDENTIFICATION</scope>
    <source>
        <strain evidence="15">DAOM BR144</strain>
    </source>
</reference>
<sequence length="163" mass="17926">MSQASNRKSNGDAAGGATGNPTFDCNICLDTVSSPVVTLCGHLYCWPCLFQWMEARSECPVCKAGISVENVIPVYGRGTEAVDPRTQDEMRENGIPSRPHGQRPDAEQLRRRRPRQQSAAAVTHRPDGTPLSPMEVRQQMQQAFLSRLLLMVGSLVILCLLAF</sequence>
<keyword evidence="5" id="KW-0808">Transferase</keyword>
<dbReference type="HOGENOM" id="CLU_055198_1_2_1"/>
<dbReference type="EC" id="2.3.2.27" evidence="4"/>
<evidence type="ECO:0000256" key="10">
    <source>
        <dbReference type="ARBA" id="ARBA00023136"/>
    </source>
</evidence>
<evidence type="ECO:0000259" key="14">
    <source>
        <dbReference type="PROSITE" id="PS50089"/>
    </source>
</evidence>
<keyword evidence="8" id="KW-0833">Ubl conjugation pathway</keyword>
<accession>K3WWV4</accession>
<keyword evidence="13" id="KW-1133">Transmembrane helix</keyword>
<keyword evidence="13" id="KW-0812">Transmembrane</keyword>
<dbReference type="InterPro" id="IPR001841">
    <property type="entry name" value="Znf_RING"/>
</dbReference>
<reference evidence="16" key="2">
    <citation type="submission" date="2010-04" db="EMBL/GenBank/DDBJ databases">
        <authorList>
            <person name="Buell R."/>
            <person name="Hamilton J."/>
            <person name="Hostetler J."/>
        </authorList>
    </citation>
    <scope>NUCLEOTIDE SEQUENCE [LARGE SCALE GENOMIC DNA]</scope>
    <source>
        <strain evidence="16">DAOM:BR144</strain>
    </source>
</reference>
<organism evidence="15 16">
    <name type="scientific">Globisporangium ultimum (strain ATCC 200006 / CBS 805.95 / DAOM BR144)</name>
    <name type="common">Pythium ultimum</name>
    <dbReference type="NCBI Taxonomy" id="431595"/>
    <lineage>
        <taxon>Eukaryota</taxon>
        <taxon>Sar</taxon>
        <taxon>Stramenopiles</taxon>
        <taxon>Oomycota</taxon>
        <taxon>Peronosporomycetes</taxon>
        <taxon>Pythiales</taxon>
        <taxon>Pythiaceae</taxon>
        <taxon>Globisporangium</taxon>
    </lineage>
</organism>
<evidence type="ECO:0000256" key="13">
    <source>
        <dbReference type="SAM" id="Phobius"/>
    </source>
</evidence>
<dbReference type="InterPro" id="IPR017907">
    <property type="entry name" value="Znf_RING_CS"/>
</dbReference>
<evidence type="ECO:0000256" key="9">
    <source>
        <dbReference type="ARBA" id="ARBA00022833"/>
    </source>
</evidence>
<keyword evidence="6" id="KW-0479">Metal-binding</keyword>
<evidence type="ECO:0000256" key="4">
    <source>
        <dbReference type="ARBA" id="ARBA00012483"/>
    </source>
</evidence>
<dbReference type="VEuPathDB" id="FungiDB:PYU1_G009434"/>
<protein>
    <recommendedName>
        <fullName evidence="4">RING-type E3 ubiquitin transferase</fullName>
        <ecNumber evidence="4">2.3.2.27</ecNumber>
    </recommendedName>
</protein>
<dbReference type="OMA" id="WIANHNE"/>
<dbReference type="EnsemblProtists" id="PYU1_T009452">
    <property type="protein sequence ID" value="PYU1_T009452"/>
    <property type="gene ID" value="PYU1_G009434"/>
</dbReference>
<keyword evidence="9" id="KW-0862">Zinc</keyword>
<keyword evidence="16" id="KW-1185">Reference proteome</keyword>
<dbReference type="eggNOG" id="KOG0823">
    <property type="taxonomic scope" value="Eukaryota"/>
</dbReference>
<dbReference type="Proteomes" id="UP000019132">
    <property type="component" value="Unassembled WGS sequence"/>
</dbReference>
<feature type="compositionally biased region" description="Basic and acidic residues" evidence="12">
    <location>
        <begin position="81"/>
        <end position="92"/>
    </location>
</feature>
<evidence type="ECO:0000256" key="1">
    <source>
        <dbReference type="ARBA" id="ARBA00000900"/>
    </source>
</evidence>
<reference evidence="16" key="1">
    <citation type="journal article" date="2010" name="Genome Biol.">
        <title>Genome sequence of the necrotrophic plant pathogen Pythium ultimum reveals original pathogenicity mechanisms and effector repertoire.</title>
        <authorList>
            <person name="Levesque C.A."/>
            <person name="Brouwer H."/>
            <person name="Cano L."/>
            <person name="Hamilton J.P."/>
            <person name="Holt C."/>
            <person name="Huitema E."/>
            <person name="Raffaele S."/>
            <person name="Robideau G.P."/>
            <person name="Thines M."/>
            <person name="Win J."/>
            <person name="Zerillo M.M."/>
            <person name="Beakes G.W."/>
            <person name="Boore J.L."/>
            <person name="Busam D."/>
            <person name="Dumas B."/>
            <person name="Ferriera S."/>
            <person name="Fuerstenberg S.I."/>
            <person name="Gachon C.M."/>
            <person name="Gaulin E."/>
            <person name="Govers F."/>
            <person name="Grenville-Briggs L."/>
            <person name="Horner N."/>
            <person name="Hostetler J."/>
            <person name="Jiang R.H."/>
            <person name="Johnson J."/>
            <person name="Krajaejun T."/>
            <person name="Lin H."/>
            <person name="Meijer H.J."/>
            <person name="Moore B."/>
            <person name="Morris P."/>
            <person name="Phuntmart V."/>
            <person name="Puiu D."/>
            <person name="Shetty J."/>
            <person name="Stajich J.E."/>
            <person name="Tripathy S."/>
            <person name="Wawra S."/>
            <person name="van West P."/>
            <person name="Whitty B.R."/>
            <person name="Coutinho P.M."/>
            <person name="Henrissat B."/>
            <person name="Martin F."/>
            <person name="Thomas P.D."/>
            <person name="Tyler B.M."/>
            <person name="De Vries R.P."/>
            <person name="Kamoun S."/>
            <person name="Yandell M."/>
            <person name="Tisserat N."/>
            <person name="Buell C.R."/>
        </authorList>
    </citation>
    <scope>NUCLEOTIDE SEQUENCE</scope>
    <source>
        <strain evidence="16">DAOM:BR144</strain>
    </source>
</reference>
<evidence type="ECO:0000256" key="12">
    <source>
        <dbReference type="SAM" id="MobiDB-lite"/>
    </source>
</evidence>
<comment type="subcellular location">
    <subcellularLocation>
        <location evidence="2">Endomembrane system</location>
    </subcellularLocation>
</comment>
<comment type="pathway">
    <text evidence="3">Protein modification; protein ubiquitination.</text>
</comment>
<proteinExistence type="predicted"/>
<evidence type="ECO:0000256" key="3">
    <source>
        <dbReference type="ARBA" id="ARBA00004906"/>
    </source>
</evidence>
<feature type="transmembrane region" description="Helical" evidence="13">
    <location>
        <begin position="144"/>
        <end position="162"/>
    </location>
</feature>
<dbReference type="UniPathway" id="UPA00143"/>
<dbReference type="GO" id="GO:0016567">
    <property type="term" value="P:protein ubiquitination"/>
    <property type="evidence" value="ECO:0007669"/>
    <property type="project" value="UniProtKB-UniPathway"/>
</dbReference>